<keyword evidence="3" id="KW-1185">Reference proteome</keyword>
<dbReference type="AlphaFoldDB" id="A0A1D7Y2G8"/>
<feature type="region of interest" description="Disordered" evidence="1">
    <location>
        <begin position="66"/>
        <end position="91"/>
    </location>
</feature>
<gene>
    <name evidence="2" type="ORF">BFF78_00410</name>
</gene>
<evidence type="ECO:0000313" key="3">
    <source>
        <dbReference type="Proteomes" id="UP000094960"/>
    </source>
</evidence>
<dbReference type="EMBL" id="CP017248">
    <property type="protein sequence ID" value="AOR29756.1"/>
    <property type="molecule type" value="Genomic_DNA"/>
</dbReference>
<feature type="region of interest" description="Disordered" evidence="1">
    <location>
        <begin position="1"/>
        <end position="22"/>
    </location>
</feature>
<evidence type="ECO:0000313" key="2">
    <source>
        <dbReference type="EMBL" id="AOR29756.1"/>
    </source>
</evidence>
<accession>A0A1D7Y2G8</accession>
<name>A0A1D7Y2G8_9ACTN</name>
<dbReference type="Proteomes" id="UP000094960">
    <property type="component" value="Chromosome"/>
</dbReference>
<evidence type="ECO:0000256" key="1">
    <source>
        <dbReference type="SAM" id="MobiDB-lite"/>
    </source>
</evidence>
<sequence length="91" mass="9442">MACRMIDHSGVPAPGDDDKSPAAHVDDECLVVDDGGVVSPAAPVPGLVCPRHAVLELGDAVHLAGDQDATGQQRRLPPLDHLEPFAFEGTP</sequence>
<organism evidence="2 3">
    <name type="scientific">Streptomyces fodineus</name>
    <dbReference type="NCBI Taxonomy" id="1904616"/>
    <lineage>
        <taxon>Bacteria</taxon>
        <taxon>Bacillati</taxon>
        <taxon>Actinomycetota</taxon>
        <taxon>Actinomycetes</taxon>
        <taxon>Kitasatosporales</taxon>
        <taxon>Streptomycetaceae</taxon>
        <taxon>Streptomyces</taxon>
    </lineage>
</organism>
<proteinExistence type="predicted"/>
<protein>
    <submittedName>
        <fullName evidence="2">Uncharacterized protein</fullName>
    </submittedName>
</protein>
<reference evidence="3" key="1">
    <citation type="submission" date="2016-09" db="EMBL/GenBank/DDBJ databases">
        <title>Streptomyces puniciscabiei strain:TW1S1 Genome sequencing and assembly.</title>
        <authorList>
            <person name="Kim M.-K."/>
            <person name="Kim S.B."/>
        </authorList>
    </citation>
    <scope>NUCLEOTIDE SEQUENCE [LARGE SCALE GENOMIC DNA]</scope>
    <source>
        <strain evidence="3">TW1S1</strain>
    </source>
</reference>
<dbReference type="KEGG" id="spun:BFF78_00410"/>